<sequence length="239" mass="25922">MIKTKSLETLKKLLTPLIYHGTPRWLEAGAPIEKKDLNVAVSVAYSGPWAFRTTEDGSGNDGSTNEVSYASFHPHYQHASRIEATILEMIERALTVVVTPLSVYIDTLAARIAVWIPDMPTDTDMPQATAGDEVRVEEVAVADFEAKTNKEQLGVDEEATYESLTEVDEAMIDSAVHISLADTTMDGSSVIDTLGTDAQVQIVAPGTDVPTDGATVETGPFFTSLSIVFIDFLSYFLCI</sequence>
<dbReference type="PaxDb" id="4113-PGSC0003DMT400090921"/>
<dbReference type="HOGENOM" id="CLU_1079300_0_0_1"/>
<dbReference type="PANTHER" id="PTHR33180:SF31">
    <property type="entry name" value="POLYPROTEIN PROTEIN"/>
    <property type="match status" value="1"/>
</dbReference>
<dbReference type="InParanoid" id="M1DLH8"/>
<accession>M1DLH8</accession>
<dbReference type="Gramene" id="PGSC0003DMT400090921">
    <property type="protein sequence ID" value="PGSC0003DMT400090921"/>
    <property type="gene ID" value="PGSC0003DMG400040492"/>
</dbReference>
<dbReference type="EnsemblPlants" id="PGSC0003DMT400090921">
    <property type="protein sequence ID" value="PGSC0003DMT400090921"/>
    <property type="gene ID" value="PGSC0003DMG400040492"/>
</dbReference>
<dbReference type="AlphaFoldDB" id="M1DLH8"/>
<name>M1DLH8_SOLTU</name>
<keyword evidence="2" id="KW-1185">Reference proteome</keyword>
<evidence type="ECO:0008006" key="3">
    <source>
        <dbReference type="Google" id="ProtNLM"/>
    </source>
</evidence>
<reference evidence="2" key="1">
    <citation type="journal article" date="2011" name="Nature">
        <title>Genome sequence and analysis of the tuber crop potato.</title>
        <authorList>
            <consortium name="The Potato Genome Sequencing Consortium"/>
        </authorList>
    </citation>
    <scope>NUCLEOTIDE SEQUENCE [LARGE SCALE GENOMIC DNA]</scope>
    <source>
        <strain evidence="2">cv. DM1-3 516 R44</strain>
    </source>
</reference>
<dbReference type="PANTHER" id="PTHR33180">
    <property type="entry name" value="PHOTOSYSTEM II CP43 REACTION CENTER PROTEIN"/>
    <property type="match status" value="1"/>
</dbReference>
<organism evidence="1 2">
    <name type="scientific">Solanum tuberosum</name>
    <name type="common">Potato</name>
    <dbReference type="NCBI Taxonomy" id="4113"/>
    <lineage>
        <taxon>Eukaryota</taxon>
        <taxon>Viridiplantae</taxon>
        <taxon>Streptophyta</taxon>
        <taxon>Embryophyta</taxon>
        <taxon>Tracheophyta</taxon>
        <taxon>Spermatophyta</taxon>
        <taxon>Magnoliopsida</taxon>
        <taxon>eudicotyledons</taxon>
        <taxon>Gunneridae</taxon>
        <taxon>Pentapetalae</taxon>
        <taxon>asterids</taxon>
        <taxon>lamiids</taxon>
        <taxon>Solanales</taxon>
        <taxon>Solanaceae</taxon>
        <taxon>Solanoideae</taxon>
        <taxon>Solaneae</taxon>
        <taxon>Solanum</taxon>
    </lineage>
</organism>
<dbReference type="Proteomes" id="UP000011115">
    <property type="component" value="Unassembled WGS sequence"/>
</dbReference>
<reference evidence="1" key="2">
    <citation type="submission" date="2015-06" db="UniProtKB">
        <authorList>
            <consortium name="EnsemblPlants"/>
        </authorList>
    </citation>
    <scope>IDENTIFICATION</scope>
    <source>
        <strain evidence="1">DM1-3 516 R44</strain>
    </source>
</reference>
<protein>
    <recommendedName>
        <fullName evidence="3">Polyprotein protein</fullName>
    </recommendedName>
</protein>
<evidence type="ECO:0000313" key="2">
    <source>
        <dbReference type="Proteomes" id="UP000011115"/>
    </source>
</evidence>
<proteinExistence type="predicted"/>
<evidence type="ECO:0000313" key="1">
    <source>
        <dbReference type="EnsemblPlants" id="PGSC0003DMT400090921"/>
    </source>
</evidence>